<gene>
    <name evidence="5" type="ORF">SAMN05192566_1341</name>
</gene>
<evidence type="ECO:0000256" key="4">
    <source>
        <dbReference type="PIRSR" id="PIRSR005902-1"/>
    </source>
</evidence>
<dbReference type="OrthoDB" id="9810005at2"/>
<evidence type="ECO:0000313" key="5">
    <source>
        <dbReference type="EMBL" id="SDK42836.1"/>
    </source>
</evidence>
<sequence>MLIDTHCHLDAAEFDADREAVWQAAMQSGVRAIVIPGVTSATFQPIMDWCAQHPQAGFALGWHPLFVDQAPEDALQQLQQTIEAVLQGPQAHQLLAIGEIGLDFYITRDNEAHQIAMFEGQLQLARQFALPVILHVRSAIDTVLKYLRKHGIQQGIAHAFNGSRQQADAMAAQGLKMGFGGAMTWPRALRIRQLAAELPIEHLVLETDAPDIPPVWIGHQGRNSPDQLKRIAGEIASIRRIEISQLIEMTGKNSVQVLPKLAHLCT</sequence>
<feature type="binding site" evidence="4">
    <location>
        <position position="8"/>
    </location>
    <ligand>
        <name>a divalent metal cation</name>
        <dbReference type="ChEBI" id="CHEBI:60240"/>
        <label>1</label>
    </ligand>
</feature>
<evidence type="ECO:0000256" key="1">
    <source>
        <dbReference type="ARBA" id="ARBA00009275"/>
    </source>
</evidence>
<dbReference type="PROSITE" id="PS01137">
    <property type="entry name" value="TATD_1"/>
    <property type="match status" value="1"/>
</dbReference>
<dbReference type="PANTHER" id="PTHR46124:SF2">
    <property type="entry name" value="D-AMINOACYL-TRNA DEACYLASE"/>
    <property type="match status" value="1"/>
</dbReference>
<dbReference type="Pfam" id="PF01026">
    <property type="entry name" value="TatD_DNase"/>
    <property type="match status" value="1"/>
</dbReference>
<dbReference type="PROSITE" id="PS01090">
    <property type="entry name" value="TATD_2"/>
    <property type="match status" value="1"/>
</dbReference>
<dbReference type="PANTHER" id="PTHR46124">
    <property type="entry name" value="D-AMINOACYL-TRNA DEACYLASE"/>
    <property type="match status" value="1"/>
</dbReference>
<dbReference type="PIRSF" id="PIRSF005902">
    <property type="entry name" value="DNase_TatD"/>
    <property type="match status" value="1"/>
</dbReference>
<protein>
    <submittedName>
        <fullName evidence="5">TatD DNase family protein</fullName>
    </submittedName>
</protein>
<organism evidence="5 6">
    <name type="scientific">Methylophilus rhizosphaerae</name>
    <dbReference type="NCBI Taxonomy" id="492660"/>
    <lineage>
        <taxon>Bacteria</taxon>
        <taxon>Pseudomonadati</taxon>
        <taxon>Pseudomonadota</taxon>
        <taxon>Betaproteobacteria</taxon>
        <taxon>Nitrosomonadales</taxon>
        <taxon>Methylophilaceae</taxon>
        <taxon>Methylophilus</taxon>
    </lineage>
</organism>
<feature type="binding site" evidence="4">
    <location>
        <position position="208"/>
    </location>
    <ligand>
        <name>a divalent metal cation</name>
        <dbReference type="ChEBI" id="CHEBI:60240"/>
        <label>1</label>
    </ligand>
</feature>
<dbReference type="InterPro" id="IPR032466">
    <property type="entry name" value="Metal_Hydrolase"/>
</dbReference>
<keyword evidence="2 4" id="KW-0479">Metal-binding</keyword>
<comment type="similarity">
    <text evidence="1">Belongs to the metallo-dependent hydrolases superfamily. TatD-type hydrolase family.</text>
</comment>
<name>A0A1G9BTT7_9PROT</name>
<dbReference type="FunFam" id="3.20.20.140:FF:000005">
    <property type="entry name" value="TatD family hydrolase"/>
    <property type="match status" value="1"/>
</dbReference>
<evidence type="ECO:0000256" key="2">
    <source>
        <dbReference type="ARBA" id="ARBA00022723"/>
    </source>
</evidence>
<feature type="binding site" evidence="4">
    <location>
        <position position="99"/>
    </location>
    <ligand>
        <name>a divalent metal cation</name>
        <dbReference type="ChEBI" id="CHEBI:60240"/>
        <label>1</label>
    </ligand>
</feature>
<dbReference type="AlphaFoldDB" id="A0A1G9BTT7"/>
<reference evidence="6" key="1">
    <citation type="submission" date="2016-10" db="EMBL/GenBank/DDBJ databases">
        <authorList>
            <person name="Varghese N."/>
            <person name="Submissions S."/>
        </authorList>
    </citation>
    <scope>NUCLEOTIDE SEQUENCE [LARGE SCALE GENOMIC DNA]</scope>
    <source>
        <strain evidence="6">CBMB127</strain>
    </source>
</reference>
<dbReference type="SUPFAM" id="SSF51556">
    <property type="entry name" value="Metallo-dependent hydrolases"/>
    <property type="match status" value="1"/>
</dbReference>
<dbReference type="GO" id="GO:0046872">
    <property type="term" value="F:metal ion binding"/>
    <property type="evidence" value="ECO:0007669"/>
    <property type="project" value="UniProtKB-KW"/>
</dbReference>
<evidence type="ECO:0000313" key="6">
    <source>
        <dbReference type="Proteomes" id="UP000198629"/>
    </source>
</evidence>
<dbReference type="InterPro" id="IPR018228">
    <property type="entry name" value="DNase_TatD-rel_CS"/>
</dbReference>
<dbReference type="EMBL" id="FNFX01000002">
    <property type="protein sequence ID" value="SDK42836.1"/>
    <property type="molecule type" value="Genomic_DNA"/>
</dbReference>
<feature type="binding site" evidence="4">
    <location>
        <position position="135"/>
    </location>
    <ligand>
        <name>a divalent metal cation</name>
        <dbReference type="ChEBI" id="CHEBI:60240"/>
        <label>2</label>
    </ligand>
</feature>
<dbReference type="InterPro" id="IPR001130">
    <property type="entry name" value="TatD-like"/>
</dbReference>
<dbReference type="Gene3D" id="3.20.20.140">
    <property type="entry name" value="Metal-dependent hydrolases"/>
    <property type="match status" value="1"/>
</dbReference>
<dbReference type="PROSITE" id="PS01091">
    <property type="entry name" value="TATD_3"/>
    <property type="match status" value="1"/>
</dbReference>
<keyword evidence="3" id="KW-0378">Hydrolase</keyword>
<keyword evidence="6" id="KW-1185">Reference proteome</keyword>
<dbReference type="CDD" id="cd01310">
    <property type="entry name" value="TatD_DNAse"/>
    <property type="match status" value="1"/>
</dbReference>
<proteinExistence type="inferred from homology"/>
<feature type="binding site" evidence="4">
    <location>
        <position position="6"/>
    </location>
    <ligand>
        <name>a divalent metal cation</name>
        <dbReference type="ChEBI" id="CHEBI:60240"/>
        <label>1</label>
    </ligand>
</feature>
<evidence type="ECO:0000256" key="3">
    <source>
        <dbReference type="ARBA" id="ARBA00022801"/>
    </source>
</evidence>
<dbReference type="STRING" id="492660.SAMN05192566_1341"/>
<dbReference type="GO" id="GO:0016788">
    <property type="term" value="F:hydrolase activity, acting on ester bonds"/>
    <property type="evidence" value="ECO:0007669"/>
    <property type="project" value="InterPro"/>
</dbReference>
<feature type="binding site" evidence="4">
    <location>
        <position position="158"/>
    </location>
    <ligand>
        <name>a divalent metal cation</name>
        <dbReference type="ChEBI" id="CHEBI:60240"/>
        <label>2</label>
    </ligand>
</feature>
<dbReference type="RefSeq" id="WP_091471353.1">
    <property type="nucleotide sequence ID" value="NZ_FNFX01000002.1"/>
</dbReference>
<accession>A0A1G9BTT7</accession>
<dbReference type="Proteomes" id="UP000198629">
    <property type="component" value="Unassembled WGS sequence"/>
</dbReference>